<dbReference type="Proteomes" id="UP000316598">
    <property type="component" value="Unassembled WGS sequence"/>
</dbReference>
<dbReference type="OrthoDB" id="286225at2"/>
<feature type="transmembrane region" description="Helical" evidence="1">
    <location>
        <begin position="47"/>
        <end position="67"/>
    </location>
</feature>
<keyword evidence="1" id="KW-0812">Transmembrane</keyword>
<keyword evidence="1" id="KW-1133">Transmembrane helix</keyword>
<keyword evidence="3" id="KW-1185">Reference proteome</keyword>
<feature type="transmembrane region" description="Helical" evidence="1">
    <location>
        <begin position="6"/>
        <end position="27"/>
    </location>
</feature>
<name>A0A5C5WK26_9BACT</name>
<accession>A0A5C5WK26</accession>
<dbReference type="EMBL" id="SJPI01000002">
    <property type="protein sequence ID" value="TWT50489.1"/>
    <property type="molecule type" value="Genomic_DNA"/>
</dbReference>
<evidence type="ECO:0000313" key="3">
    <source>
        <dbReference type="Proteomes" id="UP000316598"/>
    </source>
</evidence>
<comment type="caution">
    <text evidence="2">The sequence shown here is derived from an EMBL/GenBank/DDBJ whole genome shotgun (WGS) entry which is preliminary data.</text>
</comment>
<reference evidence="2 3" key="1">
    <citation type="submission" date="2019-02" db="EMBL/GenBank/DDBJ databases">
        <title>Deep-cultivation of Planctomycetes and their phenomic and genomic characterization uncovers novel biology.</title>
        <authorList>
            <person name="Wiegand S."/>
            <person name="Jogler M."/>
            <person name="Boedeker C."/>
            <person name="Pinto D."/>
            <person name="Vollmers J."/>
            <person name="Rivas-Marin E."/>
            <person name="Kohn T."/>
            <person name="Peeters S.H."/>
            <person name="Heuer A."/>
            <person name="Rast P."/>
            <person name="Oberbeckmann S."/>
            <person name="Bunk B."/>
            <person name="Jeske O."/>
            <person name="Meyerdierks A."/>
            <person name="Storesund J.E."/>
            <person name="Kallscheuer N."/>
            <person name="Luecker S."/>
            <person name="Lage O.M."/>
            <person name="Pohl T."/>
            <person name="Merkel B.J."/>
            <person name="Hornburger P."/>
            <person name="Mueller R.-W."/>
            <person name="Bruemmer F."/>
            <person name="Labrenz M."/>
            <person name="Spormann A.M."/>
            <person name="Op Den Camp H."/>
            <person name="Overmann J."/>
            <person name="Amann R."/>
            <person name="Jetten M.S.M."/>
            <person name="Mascher T."/>
            <person name="Medema M.H."/>
            <person name="Devos D.P."/>
            <person name="Kaster A.-K."/>
            <person name="Ovreas L."/>
            <person name="Rohde M."/>
            <person name="Galperin M.Y."/>
            <person name="Jogler C."/>
        </authorList>
    </citation>
    <scope>NUCLEOTIDE SEQUENCE [LARGE SCALE GENOMIC DNA]</scope>
    <source>
        <strain evidence="2 3">Pla22</strain>
    </source>
</reference>
<evidence type="ECO:0000256" key="1">
    <source>
        <dbReference type="SAM" id="Phobius"/>
    </source>
</evidence>
<evidence type="ECO:0000313" key="2">
    <source>
        <dbReference type="EMBL" id="TWT50489.1"/>
    </source>
</evidence>
<protein>
    <submittedName>
        <fullName evidence="2">Uncharacterized protein</fullName>
    </submittedName>
</protein>
<gene>
    <name evidence="2" type="ORF">Pla22_32320</name>
</gene>
<organism evidence="2 3">
    <name type="scientific">Rubripirellula amarantea</name>
    <dbReference type="NCBI Taxonomy" id="2527999"/>
    <lineage>
        <taxon>Bacteria</taxon>
        <taxon>Pseudomonadati</taxon>
        <taxon>Planctomycetota</taxon>
        <taxon>Planctomycetia</taxon>
        <taxon>Pirellulales</taxon>
        <taxon>Pirellulaceae</taxon>
        <taxon>Rubripirellula</taxon>
    </lineage>
</organism>
<proteinExistence type="predicted"/>
<dbReference type="RefSeq" id="WP_146515709.1">
    <property type="nucleotide sequence ID" value="NZ_SJPI01000002.1"/>
</dbReference>
<keyword evidence="1" id="KW-0472">Membrane</keyword>
<sequence length="83" mass="8912">MNYDDALVGSIAIVLAIISFAFAIGPWQRPYELRSISAVRERFGKPIARGVWVAIALATFSAGLAIINGIRPSYATPHVTANP</sequence>
<dbReference type="AlphaFoldDB" id="A0A5C5WK26"/>